<dbReference type="EMBL" id="FNTD01000004">
    <property type="protein sequence ID" value="SEE27191.1"/>
    <property type="molecule type" value="Genomic_DNA"/>
</dbReference>
<keyword evidence="1" id="KW-0812">Transmembrane</keyword>
<feature type="transmembrane region" description="Helical" evidence="1">
    <location>
        <begin position="26"/>
        <end position="43"/>
    </location>
</feature>
<proteinExistence type="predicted"/>
<dbReference type="STRING" id="67331.SAMN04490357_7489"/>
<accession>A0A1H5HHS1</accession>
<name>A0A1H5HHS1_9ACTN</name>
<reference evidence="2 3" key="1">
    <citation type="submission" date="2016-10" db="EMBL/GenBank/DDBJ databases">
        <authorList>
            <person name="de Groot N.N."/>
        </authorList>
    </citation>
    <scope>NUCLEOTIDE SEQUENCE [LARGE SCALE GENOMIC DNA]</scope>
    <source>
        <strain evidence="2 3">DSM 40306</strain>
    </source>
</reference>
<evidence type="ECO:0000256" key="1">
    <source>
        <dbReference type="SAM" id="Phobius"/>
    </source>
</evidence>
<sequence length="54" mass="5846">MLFLVVALLLLGIVLGSAAYLPWPVTVVAAAVIAVWLVVFAGRERRRRGRTGRA</sequence>
<dbReference type="Proteomes" id="UP000182375">
    <property type="component" value="Unassembled WGS sequence"/>
</dbReference>
<protein>
    <recommendedName>
        <fullName evidence="4">Small hydrophobic membrane protein</fullName>
    </recommendedName>
</protein>
<evidence type="ECO:0000313" key="2">
    <source>
        <dbReference type="EMBL" id="SEE27191.1"/>
    </source>
</evidence>
<evidence type="ECO:0000313" key="3">
    <source>
        <dbReference type="Proteomes" id="UP000182375"/>
    </source>
</evidence>
<dbReference type="RefSeq" id="WP_167381466.1">
    <property type="nucleotide sequence ID" value="NZ_FNTD01000004.1"/>
</dbReference>
<gene>
    <name evidence="2" type="ORF">SAMN04490357_7489</name>
</gene>
<dbReference type="AlphaFoldDB" id="A0A1H5HHS1"/>
<keyword evidence="1" id="KW-0472">Membrane</keyword>
<organism evidence="2 3">
    <name type="scientific">Streptomyces misionensis</name>
    <dbReference type="NCBI Taxonomy" id="67331"/>
    <lineage>
        <taxon>Bacteria</taxon>
        <taxon>Bacillati</taxon>
        <taxon>Actinomycetota</taxon>
        <taxon>Actinomycetes</taxon>
        <taxon>Kitasatosporales</taxon>
        <taxon>Streptomycetaceae</taxon>
        <taxon>Streptomyces</taxon>
    </lineage>
</organism>
<keyword evidence="1" id="KW-1133">Transmembrane helix</keyword>
<evidence type="ECO:0008006" key="4">
    <source>
        <dbReference type="Google" id="ProtNLM"/>
    </source>
</evidence>
<dbReference type="GeneID" id="95516855"/>